<keyword evidence="2" id="KW-1185">Reference proteome</keyword>
<evidence type="ECO:0000313" key="2">
    <source>
        <dbReference type="Proteomes" id="UP000191931"/>
    </source>
</evidence>
<protein>
    <submittedName>
        <fullName evidence="1">Uncharacterized protein</fullName>
    </submittedName>
</protein>
<dbReference type="AlphaFoldDB" id="A0A1W1HIY8"/>
<reference evidence="1 2" key="1">
    <citation type="submission" date="2017-03" db="EMBL/GenBank/DDBJ databases">
        <authorList>
            <person name="Afonso C.L."/>
            <person name="Miller P.J."/>
            <person name="Scott M.A."/>
            <person name="Spackman E."/>
            <person name="Goraichik I."/>
            <person name="Dimitrov K.M."/>
            <person name="Suarez D.L."/>
            <person name="Swayne D.E."/>
        </authorList>
    </citation>
    <scope>NUCLEOTIDE SEQUENCE [LARGE SCALE GENOMIC DNA]</scope>
    <source>
        <strain evidence="1">PRJEB14757</strain>
    </source>
</reference>
<sequence length="67" mass="7552">MVGMSIYDAYKDNSEVITHTRLGMQGIFNEYYTEVSVLKFHVIVSPIIDENNVPQGGFTTAPRFLPV</sequence>
<gene>
    <name evidence="1" type="ORF">MTBBW1_720003</name>
</gene>
<dbReference type="Proteomes" id="UP000191931">
    <property type="component" value="Unassembled WGS sequence"/>
</dbReference>
<proteinExistence type="predicted"/>
<organism evidence="1 2">
    <name type="scientific">Desulfamplus magnetovallimortis</name>
    <dbReference type="NCBI Taxonomy" id="1246637"/>
    <lineage>
        <taxon>Bacteria</taxon>
        <taxon>Pseudomonadati</taxon>
        <taxon>Thermodesulfobacteriota</taxon>
        <taxon>Desulfobacteria</taxon>
        <taxon>Desulfobacterales</taxon>
        <taxon>Desulfobacteraceae</taxon>
        <taxon>Desulfamplus</taxon>
    </lineage>
</organism>
<dbReference type="EMBL" id="FWEV01000317">
    <property type="protein sequence ID" value="SLM32426.1"/>
    <property type="molecule type" value="Genomic_DNA"/>
</dbReference>
<name>A0A1W1HIY8_9BACT</name>
<accession>A0A1W1HIY8</accession>
<evidence type="ECO:0000313" key="1">
    <source>
        <dbReference type="EMBL" id="SLM32426.1"/>
    </source>
</evidence>